<feature type="compositionally biased region" description="Low complexity" evidence="1">
    <location>
        <begin position="228"/>
        <end position="237"/>
    </location>
</feature>
<protein>
    <submittedName>
        <fullName evidence="2">Uncharacterized protein</fullName>
    </submittedName>
</protein>
<keyword evidence="3" id="KW-1185">Reference proteome</keyword>
<name>A0A9E7MRX6_9CAUD</name>
<reference evidence="2 3" key="1">
    <citation type="submission" date="2022-05" db="EMBL/GenBank/DDBJ databases">
        <authorList>
            <person name="Friedrich I."/>
            <person name="Poehlein A."/>
            <person name="Schneider D."/>
            <person name="Hertel R."/>
            <person name="Daniel R."/>
        </authorList>
    </citation>
    <scope>NUCLEOTIDE SEQUENCE [LARGE SCALE GENOMIC DNA]</scope>
</reference>
<organism evidence="2 3">
    <name type="scientific">Brevundimonas phage vB_BpoS-Kikimora</name>
    <dbReference type="NCBI Taxonomy" id="2948601"/>
    <lineage>
        <taxon>Viruses</taxon>
        <taxon>Duplodnaviria</taxon>
        <taxon>Heunggongvirae</taxon>
        <taxon>Uroviricota</taxon>
        <taxon>Caudoviricetes</taxon>
        <taxon>Jeanschmidtviridae</taxon>
        <taxon>Kikimoravirus</taxon>
        <taxon>Kikimoravirus kikimora</taxon>
    </lineage>
</organism>
<evidence type="ECO:0000313" key="2">
    <source>
        <dbReference type="EMBL" id="USN15283.1"/>
    </source>
</evidence>
<feature type="compositionally biased region" description="Basic and acidic residues" evidence="1">
    <location>
        <begin position="205"/>
        <end position="217"/>
    </location>
</feature>
<sequence>MASARAVFKIASFPVEGALDTIRRNHVVAECSRCPAKAKIPTPKNSGSFAPEMAQRIFRQSGWQMRNNRRKDLCPSCSTEKAARAAKLKDTPTMKPSAPTLMEERLKQAQSKSVQDKVDKSVTSLKAAAAERPKPALSVVPAATPELSKEVHYKQLCAARGRLAGICSMEKRWNKPLTEEQIAVLRRQPTETHEEHIARLEARRTELQKEHEGKEPVRYAPKSKKAAKPAAKPAPKSQSVQPAVVATTAETVRDLYEAPATPRSRSSKESRMIRDALDVHYDEERERYQGDMSDRKLAEQLNVPAAWVSELRELNGYGPDRNAAGGEIARELETMRQALKELDEGESRIFANLTKEREAIESFQRTQFARMEEETRSMLDRFDHQTTERLAAAETRRKEIENRIAQLAGRVR</sequence>
<accession>A0A9E7MRX6</accession>
<dbReference type="EMBL" id="ON529857">
    <property type="protein sequence ID" value="USN15283.1"/>
    <property type="molecule type" value="Genomic_DNA"/>
</dbReference>
<proteinExistence type="predicted"/>
<evidence type="ECO:0000313" key="3">
    <source>
        <dbReference type="Proteomes" id="UP001056576"/>
    </source>
</evidence>
<dbReference type="Proteomes" id="UP001056576">
    <property type="component" value="Segment"/>
</dbReference>
<gene>
    <name evidence="2" type="ORF">KIKIMORA_01370</name>
</gene>
<evidence type="ECO:0000256" key="1">
    <source>
        <dbReference type="SAM" id="MobiDB-lite"/>
    </source>
</evidence>
<feature type="region of interest" description="Disordered" evidence="1">
    <location>
        <begin position="205"/>
        <end position="243"/>
    </location>
</feature>